<dbReference type="RefSeq" id="WP_164710583.1">
    <property type="nucleotide sequence ID" value="NZ_CP031165.1"/>
</dbReference>
<dbReference type="PANTHER" id="PTHR43861">
    <property type="entry name" value="TRANS-ACONITATE 2-METHYLTRANSFERASE-RELATED"/>
    <property type="match status" value="1"/>
</dbReference>
<evidence type="ECO:0000313" key="4">
    <source>
        <dbReference type="Proteomes" id="UP000264006"/>
    </source>
</evidence>
<dbReference type="AlphaFoldDB" id="A0A346XZU2"/>
<keyword evidence="4" id="KW-1185">Reference proteome</keyword>
<gene>
    <name evidence="3" type="ORF">DVS28_a3061</name>
</gene>
<accession>A0A346XZU2</accession>
<feature type="domain" description="Methyltransferase" evidence="2">
    <location>
        <begin position="39"/>
        <end position="129"/>
    </location>
</feature>
<dbReference type="CDD" id="cd02440">
    <property type="entry name" value="AdoMet_MTases"/>
    <property type="match status" value="1"/>
</dbReference>
<protein>
    <submittedName>
        <fullName evidence="3">SAM-dependent methyltransferase</fullName>
    </submittedName>
</protein>
<dbReference type="InterPro" id="IPR029063">
    <property type="entry name" value="SAM-dependent_MTases_sf"/>
</dbReference>
<sequence length="239" mass="25578">MYDRDLAEFHDAHAGELAREGASTMVAHLRAAGWTGGTVADLGCGGGIASRVLVDAGFDVVAVDPSPAMLAMTRDRVPEATTVEATMASVALPGRLVGIVALGEALAYDLTIDLDETLEAFHAALRPGGVVLLDVPGPGRHGAEEESTLVQDRGGVFLSVQTTSERFRTTRRITLFTRNGRNGNYRRHDETHELRLYPAQDVRTGLARAGFVAVRPVARYGSCALEFGEHWPAFVAARP</sequence>
<dbReference type="InterPro" id="IPR041698">
    <property type="entry name" value="Methyltransf_25"/>
</dbReference>
<dbReference type="GO" id="GO:0032259">
    <property type="term" value="P:methylation"/>
    <property type="evidence" value="ECO:0007669"/>
    <property type="project" value="UniProtKB-KW"/>
</dbReference>
<dbReference type="KEGG" id="euz:DVS28_a3061"/>
<keyword evidence="1 3" id="KW-0808">Transferase</keyword>
<organism evidence="3 4">
    <name type="scientific">Euzebya pacifica</name>
    <dbReference type="NCBI Taxonomy" id="1608957"/>
    <lineage>
        <taxon>Bacteria</taxon>
        <taxon>Bacillati</taxon>
        <taxon>Actinomycetota</taxon>
        <taxon>Nitriliruptoria</taxon>
        <taxon>Euzebyales</taxon>
    </lineage>
</organism>
<dbReference type="EMBL" id="CP031165">
    <property type="protein sequence ID" value="AXV07739.1"/>
    <property type="molecule type" value="Genomic_DNA"/>
</dbReference>
<dbReference type="Gene3D" id="2.20.130.10">
    <property type="entry name" value="CAC2371-like domains"/>
    <property type="match status" value="1"/>
</dbReference>
<proteinExistence type="predicted"/>
<evidence type="ECO:0000259" key="2">
    <source>
        <dbReference type="Pfam" id="PF13649"/>
    </source>
</evidence>
<evidence type="ECO:0000313" key="3">
    <source>
        <dbReference type="EMBL" id="AXV07739.1"/>
    </source>
</evidence>
<dbReference type="GO" id="GO:0008168">
    <property type="term" value="F:methyltransferase activity"/>
    <property type="evidence" value="ECO:0007669"/>
    <property type="project" value="UniProtKB-KW"/>
</dbReference>
<dbReference type="Proteomes" id="UP000264006">
    <property type="component" value="Chromosome"/>
</dbReference>
<reference evidence="3 4" key="1">
    <citation type="submission" date="2018-09" db="EMBL/GenBank/DDBJ databases">
        <title>Complete genome sequence of Euzebya sp. DY32-46 isolated from seawater of Pacific Ocean.</title>
        <authorList>
            <person name="Xu L."/>
            <person name="Wu Y.-H."/>
            <person name="Xu X.-W."/>
        </authorList>
    </citation>
    <scope>NUCLEOTIDE SEQUENCE [LARGE SCALE GENOMIC DNA]</scope>
    <source>
        <strain evidence="3 4">DY32-46</strain>
    </source>
</reference>
<keyword evidence="3" id="KW-0489">Methyltransferase</keyword>
<dbReference type="SUPFAM" id="SSF53335">
    <property type="entry name" value="S-adenosyl-L-methionine-dependent methyltransferases"/>
    <property type="match status" value="1"/>
</dbReference>
<dbReference type="Gene3D" id="3.40.50.150">
    <property type="entry name" value="Vaccinia Virus protein VP39"/>
    <property type="match status" value="1"/>
</dbReference>
<dbReference type="Pfam" id="PF13649">
    <property type="entry name" value="Methyltransf_25"/>
    <property type="match status" value="1"/>
</dbReference>
<evidence type="ECO:0000256" key="1">
    <source>
        <dbReference type="ARBA" id="ARBA00022679"/>
    </source>
</evidence>
<name>A0A346XZU2_9ACTN</name>